<gene>
    <name evidence="11" type="ORF">W97_06439</name>
</gene>
<evidence type="ECO:0000313" key="11">
    <source>
        <dbReference type="EMBL" id="EON67186.1"/>
    </source>
</evidence>
<dbReference type="SMART" id="SM00490">
    <property type="entry name" value="HELICc"/>
    <property type="match status" value="1"/>
</dbReference>
<dbReference type="Pfam" id="PF00271">
    <property type="entry name" value="Helicase_C"/>
    <property type="match status" value="1"/>
</dbReference>
<name>R7YZW2_CONA1</name>
<evidence type="ECO:0000256" key="3">
    <source>
        <dbReference type="ARBA" id="ARBA00022801"/>
    </source>
</evidence>
<evidence type="ECO:0000256" key="7">
    <source>
        <dbReference type="SAM" id="MobiDB-lite"/>
    </source>
</evidence>
<keyword evidence="4" id="KW-0347">Helicase</keyword>
<dbReference type="SMART" id="SM00184">
    <property type="entry name" value="RING"/>
    <property type="match status" value="1"/>
</dbReference>
<keyword evidence="2" id="KW-0547">Nucleotide-binding</keyword>
<dbReference type="GO" id="GO:0000724">
    <property type="term" value="P:double-strand break repair via homologous recombination"/>
    <property type="evidence" value="ECO:0007669"/>
    <property type="project" value="TreeGrafter"/>
</dbReference>
<organism evidence="11 12">
    <name type="scientific">Coniosporium apollinis (strain CBS 100218)</name>
    <name type="common">Rock-inhabiting black yeast</name>
    <dbReference type="NCBI Taxonomy" id="1168221"/>
    <lineage>
        <taxon>Eukaryota</taxon>
        <taxon>Fungi</taxon>
        <taxon>Dikarya</taxon>
        <taxon>Ascomycota</taxon>
        <taxon>Pezizomycotina</taxon>
        <taxon>Dothideomycetes</taxon>
        <taxon>Dothideomycetes incertae sedis</taxon>
        <taxon>Coniosporium</taxon>
    </lineage>
</organism>
<dbReference type="CDD" id="cd18008">
    <property type="entry name" value="DEXDc_SHPRH-like"/>
    <property type="match status" value="1"/>
</dbReference>
<dbReference type="eggNOG" id="KOG1001">
    <property type="taxonomic scope" value="Eukaryota"/>
</dbReference>
<evidence type="ECO:0000256" key="2">
    <source>
        <dbReference type="ARBA" id="ARBA00022741"/>
    </source>
</evidence>
<dbReference type="Gene3D" id="3.40.50.300">
    <property type="entry name" value="P-loop containing nucleotide triphosphate hydrolases"/>
    <property type="match status" value="1"/>
</dbReference>
<dbReference type="InterPro" id="IPR014001">
    <property type="entry name" value="Helicase_ATP-bd"/>
</dbReference>
<keyword evidence="6" id="KW-0479">Metal-binding</keyword>
<sequence length="1312" mass="145561">MASLPPNASVTEIEEELLFTRLLLDSIDPESDDAEAQRQEHYRTLEILDNMLNSLHPVPAFDGTSEDPESYYLQPQVAGPSSAASSAQSSTPSIPSTATSRKRPRTQSGPSLQPQPYKSRRTTPSPSTTSPGTPSSFESLEVAEPGFEQQRGGTYVSRDAAMQRALEQQREAQAMAVERARQAREDAAIAQSYMRPQSRAPASTQNRTQAVLNRDGSFRRDYPSSTQPYNVSSGIQGPGMAHGIYATREPASSGTSRVPVLPASPSGTGRAAHGWGTHLTVPKAEGGISPPPLSRTPYRPSTGGSDIIDLTGDDDDDAEDIKIIQPTQPAASQAPSRPRNGYPWDATRLQHRAQPNGQQQYTAVPSVPSNSSIPTYPATVYSAGQAPYPGYPGYPYFDRYGMPLSHAMTEALHRSQSKYSMPGAFPGAELSNHAGPSSLSRVVPGYHGSGWAGAIVNPNVAGGLSVDDLDDFPGTATSRGYGYDRDMDPYAHIMAQDGAANKEDLEKLLKNIRPDQDLPPELREGTPDALKCILMEHQKLGLSWLKKMEEGSNKGGILADDMGLGKTVQALALILSRPSEDPRRKTTLIIAPVALMRQWQREIATKVKDRYALKVRIHHGQSRAKDFRKLRDCDVVLTTFGTVATEFKRKEEWDKIKANNPNALPGPKHSLALLGDESLWYRIIVDEAQCIKNRNTQASKAACLLHSQYRFCMTGTPMMNNVEELQALIQFLRIAPYNDFKKFRYDIKAGMSKHSDSFAFKQSMKKLQILLKAIMCRRTKTSQIDGKPILQLPPRVTEKKYAIFSEDETQLYSALERKTQLAVNKYLKAGTAMKNYASMLVLLLRLRQACCHPHLITDLSVTGATEISADDMIALAAQLTEEVVNRIKEVKGNFECPICYDAVENPAIFIPCGHDTCGECFSKISDPSRAIAAGEDAATADVVCPECRSKINPKKIIDYNAFKKVHQPELLSQVDVVEDEEEDEEDSDSESESSDTEEGDDMEDSDLDGFIVPDGVEDEDDEAERKPNIKKKSKVKAEVKDEEEKDNKPLGKLKFKKSKVKDEDKTEDDEESVRKSKSKKSKAKSEGSSSNRNGKSKEKAKKKSKAKTLAELKKESTKNKAAKQKYLRRLRRDYITSAKIDKTLEILHEVQANDASEKTIIFSQWTSLLDLLEIPISDEKWDYQRYDGSMDARQRADAVQYFEDRPSCKVMLVSLKAGNAGLNLTAASQVIILDPFWNPYIEEQAIDRAHRIGQQRPVQVHRIFVEGTVEDRIYELQEKKRDLISSALDEKAGQSISRLNLKELTYLFGIPT</sequence>
<feature type="domain" description="Helicase C-terminal" evidence="10">
    <location>
        <begin position="1139"/>
        <end position="1305"/>
    </location>
</feature>
<keyword evidence="12" id="KW-1185">Reference proteome</keyword>
<dbReference type="SUPFAM" id="SSF57850">
    <property type="entry name" value="RING/U-box"/>
    <property type="match status" value="1"/>
</dbReference>
<reference evidence="12" key="1">
    <citation type="submission" date="2012-06" db="EMBL/GenBank/DDBJ databases">
        <title>The genome sequence of Coniosporium apollinis CBS 100218.</title>
        <authorList>
            <consortium name="The Broad Institute Genome Sequencing Platform"/>
            <person name="Cuomo C."/>
            <person name="Gorbushina A."/>
            <person name="Noack S."/>
            <person name="Walker B."/>
            <person name="Young S.K."/>
            <person name="Zeng Q."/>
            <person name="Gargeya S."/>
            <person name="Fitzgerald M."/>
            <person name="Haas B."/>
            <person name="Abouelleil A."/>
            <person name="Alvarado L."/>
            <person name="Arachchi H.M."/>
            <person name="Berlin A.M."/>
            <person name="Chapman S.B."/>
            <person name="Goldberg J."/>
            <person name="Griggs A."/>
            <person name="Gujja S."/>
            <person name="Hansen M."/>
            <person name="Howarth C."/>
            <person name="Imamovic A."/>
            <person name="Larimer J."/>
            <person name="McCowan C."/>
            <person name="Montmayeur A."/>
            <person name="Murphy C."/>
            <person name="Neiman D."/>
            <person name="Pearson M."/>
            <person name="Priest M."/>
            <person name="Roberts A."/>
            <person name="Saif S."/>
            <person name="Shea T."/>
            <person name="Sisk P."/>
            <person name="Sykes S."/>
            <person name="Wortman J."/>
            <person name="Nusbaum C."/>
            <person name="Birren B."/>
        </authorList>
    </citation>
    <scope>NUCLEOTIDE SEQUENCE [LARGE SCALE GENOMIC DNA]</scope>
    <source>
        <strain evidence="12">CBS 100218</strain>
    </source>
</reference>
<dbReference type="CDD" id="cd18793">
    <property type="entry name" value="SF2_C_SNF"/>
    <property type="match status" value="1"/>
</dbReference>
<evidence type="ECO:0000313" key="12">
    <source>
        <dbReference type="Proteomes" id="UP000016924"/>
    </source>
</evidence>
<feature type="domain" description="Helicase ATP-binding" evidence="9">
    <location>
        <begin position="547"/>
        <end position="735"/>
    </location>
</feature>
<evidence type="ECO:0000259" key="8">
    <source>
        <dbReference type="PROSITE" id="PS50089"/>
    </source>
</evidence>
<dbReference type="PROSITE" id="PS50089">
    <property type="entry name" value="ZF_RING_2"/>
    <property type="match status" value="1"/>
</dbReference>
<feature type="compositionally biased region" description="Polar residues" evidence="7">
    <location>
        <begin position="106"/>
        <end position="116"/>
    </location>
</feature>
<dbReference type="PROSITE" id="PS51192">
    <property type="entry name" value="HELICASE_ATP_BIND_1"/>
    <property type="match status" value="1"/>
</dbReference>
<feature type="region of interest" description="Disordered" evidence="7">
    <location>
        <begin position="972"/>
        <end position="1124"/>
    </location>
</feature>
<dbReference type="GO" id="GO:0004386">
    <property type="term" value="F:helicase activity"/>
    <property type="evidence" value="ECO:0007669"/>
    <property type="project" value="UniProtKB-KW"/>
</dbReference>
<evidence type="ECO:0008006" key="13">
    <source>
        <dbReference type="Google" id="ProtNLM"/>
    </source>
</evidence>
<feature type="compositionally biased region" description="Low complexity" evidence="7">
    <location>
        <begin position="80"/>
        <end position="99"/>
    </location>
</feature>
<dbReference type="OrthoDB" id="423559at2759"/>
<dbReference type="STRING" id="1168221.R7YZW2"/>
<dbReference type="InterPro" id="IPR027417">
    <property type="entry name" value="P-loop_NTPase"/>
</dbReference>
<dbReference type="InterPro" id="IPR050628">
    <property type="entry name" value="SNF2_RAD54_helicase_TF"/>
</dbReference>
<keyword evidence="5" id="KW-0067">ATP-binding</keyword>
<feature type="region of interest" description="Disordered" evidence="7">
    <location>
        <begin position="282"/>
        <end position="305"/>
    </location>
</feature>
<dbReference type="GO" id="GO:0008094">
    <property type="term" value="F:ATP-dependent activity, acting on DNA"/>
    <property type="evidence" value="ECO:0007669"/>
    <property type="project" value="TreeGrafter"/>
</dbReference>
<dbReference type="PROSITE" id="PS51194">
    <property type="entry name" value="HELICASE_CTER"/>
    <property type="match status" value="1"/>
</dbReference>
<dbReference type="PANTHER" id="PTHR45626:SF16">
    <property type="entry name" value="ATP-DEPENDENT HELICASE ULS1"/>
    <property type="match status" value="1"/>
</dbReference>
<evidence type="ECO:0000256" key="6">
    <source>
        <dbReference type="PROSITE-ProRule" id="PRU00175"/>
    </source>
</evidence>
<keyword evidence="3" id="KW-0378">Hydrolase</keyword>
<dbReference type="Gene3D" id="3.30.40.10">
    <property type="entry name" value="Zinc/RING finger domain, C3HC4 (zinc finger)"/>
    <property type="match status" value="1"/>
</dbReference>
<evidence type="ECO:0000259" key="10">
    <source>
        <dbReference type="PROSITE" id="PS51194"/>
    </source>
</evidence>
<feature type="domain" description="RING-type" evidence="8">
    <location>
        <begin position="896"/>
        <end position="948"/>
    </location>
</feature>
<feature type="compositionally biased region" description="Low complexity" evidence="7">
    <location>
        <begin position="122"/>
        <end position="136"/>
    </location>
</feature>
<dbReference type="HOGENOM" id="CLU_000315_2_0_1"/>
<dbReference type="GO" id="GO:0005634">
    <property type="term" value="C:nucleus"/>
    <property type="evidence" value="ECO:0007669"/>
    <property type="project" value="TreeGrafter"/>
</dbReference>
<dbReference type="Pfam" id="PF00176">
    <property type="entry name" value="SNF2-rel_dom"/>
    <property type="match status" value="1"/>
</dbReference>
<dbReference type="InterPro" id="IPR049730">
    <property type="entry name" value="SNF2/RAD54-like_C"/>
</dbReference>
<evidence type="ECO:0000256" key="5">
    <source>
        <dbReference type="ARBA" id="ARBA00022840"/>
    </source>
</evidence>
<dbReference type="GO" id="GO:0008270">
    <property type="term" value="F:zinc ion binding"/>
    <property type="evidence" value="ECO:0007669"/>
    <property type="project" value="UniProtKB-KW"/>
</dbReference>
<feature type="compositionally biased region" description="Basic and acidic residues" evidence="7">
    <location>
        <begin position="1108"/>
        <end position="1118"/>
    </location>
</feature>
<dbReference type="RefSeq" id="XP_007782503.1">
    <property type="nucleotide sequence ID" value="XM_007784313.1"/>
</dbReference>
<proteinExistence type="inferred from homology"/>
<dbReference type="EMBL" id="JH767585">
    <property type="protein sequence ID" value="EON67186.1"/>
    <property type="molecule type" value="Genomic_DNA"/>
</dbReference>
<dbReference type="SMART" id="SM00487">
    <property type="entry name" value="DEXDc"/>
    <property type="match status" value="1"/>
</dbReference>
<feature type="region of interest" description="Disordered" evidence="7">
    <location>
        <begin position="217"/>
        <end position="236"/>
    </location>
</feature>
<dbReference type="InterPro" id="IPR000330">
    <property type="entry name" value="SNF2_N"/>
</dbReference>
<dbReference type="PANTHER" id="PTHR45626">
    <property type="entry name" value="TRANSCRIPTION TERMINATION FACTOR 2-RELATED"/>
    <property type="match status" value="1"/>
</dbReference>
<dbReference type="SUPFAM" id="SSF52540">
    <property type="entry name" value="P-loop containing nucleoside triphosphate hydrolases"/>
    <property type="match status" value="2"/>
</dbReference>
<evidence type="ECO:0000256" key="4">
    <source>
        <dbReference type="ARBA" id="ARBA00022806"/>
    </source>
</evidence>
<evidence type="ECO:0000256" key="1">
    <source>
        <dbReference type="ARBA" id="ARBA00007025"/>
    </source>
</evidence>
<feature type="compositionally biased region" description="Polar residues" evidence="7">
    <location>
        <begin position="223"/>
        <end position="235"/>
    </location>
</feature>
<dbReference type="InterPro" id="IPR001650">
    <property type="entry name" value="Helicase_C-like"/>
</dbReference>
<dbReference type="GO" id="GO:0005524">
    <property type="term" value="F:ATP binding"/>
    <property type="evidence" value="ECO:0007669"/>
    <property type="project" value="UniProtKB-KW"/>
</dbReference>
<dbReference type="Proteomes" id="UP000016924">
    <property type="component" value="Unassembled WGS sequence"/>
</dbReference>
<dbReference type="Pfam" id="PF13923">
    <property type="entry name" value="zf-C3HC4_2"/>
    <property type="match status" value="1"/>
</dbReference>
<keyword evidence="6" id="KW-0862">Zinc</keyword>
<dbReference type="InterPro" id="IPR038718">
    <property type="entry name" value="SNF2-like_sf"/>
</dbReference>
<feature type="region of interest" description="Disordered" evidence="7">
    <location>
        <begin position="55"/>
        <end position="138"/>
    </location>
</feature>
<dbReference type="GeneID" id="19903750"/>
<feature type="compositionally biased region" description="Acidic residues" evidence="7">
    <location>
        <begin position="976"/>
        <end position="1007"/>
    </location>
</feature>
<dbReference type="GO" id="GO:0016787">
    <property type="term" value="F:hydrolase activity"/>
    <property type="evidence" value="ECO:0007669"/>
    <property type="project" value="UniProtKB-KW"/>
</dbReference>
<dbReference type="GO" id="GO:0005737">
    <property type="term" value="C:cytoplasm"/>
    <property type="evidence" value="ECO:0007669"/>
    <property type="project" value="TreeGrafter"/>
</dbReference>
<evidence type="ECO:0000259" key="9">
    <source>
        <dbReference type="PROSITE" id="PS51192"/>
    </source>
</evidence>
<dbReference type="Gene3D" id="3.40.50.10810">
    <property type="entry name" value="Tandem AAA-ATPase domain"/>
    <property type="match status" value="1"/>
</dbReference>
<protein>
    <recommendedName>
        <fullName evidence="13">SWI/SNF family DNA-dependent ATPase Ris1</fullName>
    </recommendedName>
</protein>
<accession>R7YZW2</accession>
<keyword evidence="6" id="KW-0863">Zinc-finger</keyword>
<dbReference type="InterPro" id="IPR001841">
    <property type="entry name" value="Znf_RING"/>
</dbReference>
<comment type="similarity">
    <text evidence="1">Belongs to the SNF2/RAD54 helicase family.</text>
</comment>
<dbReference type="InterPro" id="IPR013083">
    <property type="entry name" value="Znf_RING/FYVE/PHD"/>
</dbReference>
<dbReference type="OMA" id="GHDSCSQ"/>
<dbReference type="FunFam" id="3.40.50.300:FF:002380">
    <property type="entry name" value="SWI/SNF family DNA-dependent ATPase, putative"/>
    <property type="match status" value="1"/>
</dbReference>